<gene>
    <name evidence="2" type="ORF">Dsin_027575</name>
</gene>
<dbReference type="InterPro" id="IPR010903">
    <property type="entry name" value="DUF1517"/>
</dbReference>
<evidence type="ECO:0000313" key="3">
    <source>
        <dbReference type="Proteomes" id="UP001281410"/>
    </source>
</evidence>
<feature type="transmembrane region" description="Helical" evidence="1">
    <location>
        <begin position="97"/>
        <end position="118"/>
    </location>
</feature>
<dbReference type="PANTHER" id="PTHR33975">
    <property type="entry name" value="MYELIN-ASSOCIATED OLIGODENDROCYTE BASIC PROTEIN"/>
    <property type="match status" value="1"/>
</dbReference>
<keyword evidence="1" id="KW-1133">Transmembrane helix</keyword>
<dbReference type="Proteomes" id="UP001281410">
    <property type="component" value="Unassembled WGS sequence"/>
</dbReference>
<dbReference type="EMBL" id="JANJYJ010000009">
    <property type="protein sequence ID" value="KAK3188014.1"/>
    <property type="molecule type" value="Genomic_DNA"/>
</dbReference>
<dbReference type="InterPro" id="IPR053023">
    <property type="entry name" value="FLAP_modulator"/>
</dbReference>
<comment type="caution">
    <text evidence="2">The sequence shown here is derived from an EMBL/GenBank/DDBJ whole genome shotgun (WGS) entry which is preliminary data.</text>
</comment>
<reference evidence="2" key="1">
    <citation type="journal article" date="2023" name="Plant J.">
        <title>Genome sequences and population genomics provide insights into the demographic history, inbreeding, and mutation load of two 'living fossil' tree species of Dipteronia.</title>
        <authorList>
            <person name="Feng Y."/>
            <person name="Comes H.P."/>
            <person name="Chen J."/>
            <person name="Zhu S."/>
            <person name="Lu R."/>
            <person name="Zhang X."/>
            <person name="Li P."/>
            <person name="Qiu J."/>
            <person name="Olsen K.M."/>
            <person name="Qiu Y."/>
        </authorList>
    </citation>
    <scope>NUCLEOTIDE SEQUENCE</scope>
    <source>
        <strain evidence="2">NBL</strain>
    </source>
</reference>
<dbReference type="Pfam" id="PF07466">
    <property type="entry name" value="DUF1517"/>
    <property type="match status" value="1"/>
</dbReference>
<dbReference type="PANTHER" id="PTHR33975:SF2">
    <property type="entry name" value="MYELIN-ASSOCIATED OLIGODENDROCYTE BASIC PROTEIN"/>
    <property type="match status" value="1"/>
</dbReference>
<evidence type="ECO:0000256" key="1">
    <source>
        <dbReference type="SAM" id="Phobius"/>
    </source>
</evidence>
<organism evidence="2 3">
    <name type="scientific">Dipteronia sinensis</name>
    <dbReference type="NCBI Taxonomy" id="43782"/>
    <lineage>
        <taxon>Eukaryota</taxon>
        <taxon>Viridiplantae</taxon>
        <taxon>Streptophyta</taxon>
        <taxon>Embryophyta</taxon>
        <taxon>Tracheophyta</taxon>
        <taxon>Spermatophyta</taxon>
        <taxon>Magnoliopsida</taxon>
        <taxon>eudicotyledons</taxon>
        <taxon>Gunneridae</taxon>
        <taxon>Pentapetalae</taxon>
        <taxon>rosids</taxon>
        <taxon>malvids</taxon>
        <taxon>Sapindales</taxon>
        <taxon>Sapindaceae</taxon>
        <taxon>Hippocastanoideae</taxon>
        <taxon>Acereae</taxon>
        <taxon>Dipteronia</taxon>
    </lineage>
</organism>
<feature type="transmembrane region" description="Helical" evidence="1">
    <location>
        <begin position="155"/>
        <end position="175"/>
    </location>
</feature>
<sequence length="366" mass="41429">MATSSKLIEHISPLSSKGIQNPRSNNLCGFKSVKFRAASNFSGFKIENFIGKSTSATIKNNNVVAAASFDSEAQQPTSITLFIDLIRSFEAVTIKTLKWVIPATVMVSSLSLAMMMIYGRKPAPDFQDKHSLSLSESSSFAESETQPEPVKLDLVPVYIVVLWGVVASVVCSVKFNDSFSVSIYKIQVGLLFDQTVQRDLRLIRKALYQCDSSGWGTVLEDTIESLDWHRSNWVSGNSSVNVLYRFEGNKYVEEISYENQKRFEKERPYNLRKMEGESSTSYLRQIDKFEDKYMVLTLVVGLYGKHKLPTIRKKGDLDRALKKLKLYNSKNLLMTINVYQAPGKGSGIMSRQEIQKCYPDLRHFNK</sequence>
<keyword evidence="1" id="KW-0812">Transmembrane</keyword>
<dbReference type="AlphaFoldDB" id="A0AAD9ZP57"/>
<evidence type="ECO:0000313" key="2">
    <source>
        <dbReference type="EMBL" id="KAK3188014.1"/>
    </source>
</evidence>
<keyword evidence="3" id="KW-1185">Reference proteome</keyword>
<keyword evidence="1" id="KW-0472">Membrane</keyword>
<accession>A0AAD9ZP57</accession>
<name>A0AAD9ZP57_9ROSI</name>
<protein>
    <submittedName>
        <fullName evidence="2">Uncharacterized protein</fullName>
    </submittedName>
</protein>
<proteinExistence type="predicted"/>